<keyword evidence="2" id="KW-1185">Reference proteome</keyword>
<dbReference type="AlphaFoldDB" id="A0ABD0JFP4"/>
<reference evidence="1 2" key="1">
    <citation type="journal article" date="2023" name="Sci. Data">
        <title>Genome assembly of the Korean intertidal mud-creeper Batillaria attramentaria.</title>
        <authorList>
            <person name="Patra A.K."/>
            <person name="Ho P.T."/>
            <person name="Jun S."/>
            <person name="Lee S.J."/>
            <person name="Kim Y."/>
            <person name="Won Y.J."/>
        </authorList>
    </citation>
    <scope>NUCLEOTIDE SEQUENCE [LARGE SCALE GENOMIC DNA]</scope>
    <source>
        <strain evidence="1">Wonlab-2016</strain>
    </source>
</reference>
<name>A0ABD0JFP4_9CAEN</name>
<gene>
    <name evidence="1" type="ORF">BaRGS_00035097</name>
</gene>
<sequence>MLTDHRAVQDDVAVVQDPEQKEMHYHVSMNERSMFVGYTRNVSTRCFPATRTPHFTGRPQSAIRQAPSCELRAVVFAVHTTLLHVEVCNGGAVMSLE</sequence>
<organism evidence="1 2">
    <name type="scientific">Batillaria attramentaria</name>
    <dbReference type="NCBI Taxonomy" id="370345"/>
    <lineage>
        <taxon>Eukaryota</taxon>
        <taxon>Metazoa</taxon>
        <taxon>Spiralia</taxon>
        <taxon>Lophotrochozoa</taxon>
        <taxon>Mollusca</taxon>
        <taxon>Gastropoda</taxon>
        <taxon>Caenogastropoda</taxon>
        <taxon>Sorbeoconcha</taxon>
        <taxon>Cerithioidea</taxon>
        <taxon>Batillariidae</taxon>
        <taxon>Batillaria</taxon>
    </lineage>
</organism>
<proteinExistence type="predicted"/>
<comment type="caution">
    <text evidence="1">The sequence shown here is derived from an EMBL/GenBank/DDBJ whole genome shotgun (WGS) entry which is preliminary data.</text>
</comment>
<dbReference type="EMBL" id="JACVVK020000461">
    <property type="protein sequence ID" value="KAK7473700.1"/>
    <property type="molecule type" value="Genomic_DNA"/>
</dbReference>
<dbReference type="Proteomes" id="UP001519460">
    <property type="component" value="Unassembled WGS sequence"/>
</dbReference>
<accession>A0ABD0JFP4</accession>
<evidence type="ECO:0000313" key="1">
    <source>
        <dbReference type="EMBL" id="KAK7473700.1"/>
    </source>
</evidence>
<protein>
    <submittedName>
        <fullName evidence="1">Uncharacterized protein</fullName>
    </submittedName>
</protein>
<evidence type="ECO:0000313" key="2">
    <source>
        <dbReference type="Proteomes" id="UP001519460"/>
    </source>
</evidence>